<name>U4TKS6_9LACO</name>
<dbReference type="Gene3D" id="2.160.20.10">
    <property type="entry name" value="Single-stranded right-handed beta-helix, Pectin lyase-like"/>
    <property type="match status" value="1"/>
</dbReference>
<comment type="similarity">
    <text evidence="1 4">Belongs to the glycosyl hydrolase 28 family.</text>
</comment>
<dbReference type="eggNOG" id="COG5434">
    <property type="taxonomic scope" value="Bacteria"/>
</dbReference>
<gene>
    <name evidence="5" type="primary">pehX</name>
    <name evidence="5" type="ORF">L248_0571</name>
</gene>
<dbReference type="PANTHER" id="PTHR31339">
    <property type="entry name" value="PECTIN LYASE-RELATED"/>
    <property type="match status" value="1"/>
</dbReference>
<protein>
    <submittedName>
        <fullName evidence="5">PehX</fullName>
    </submittedName>
</protein>
<dbReference type="HOGENOM" id="CLU_658438_0_0_9"/>
<keyword evidence="2 4" id="KW-0378">Hydrolase</keyword>
<keyword evidence="6" id="KW-1185">Reference proteome</keyword>
<evidence type="ECO:0000256" key="2">
    <source>
        <dbReference type="ARBA" id="ARBA00022801"/>
    </source>
</evidence>
<dbReference type="RefSeq" id="WP_022529904.1">
    <property type="nucleotide sequence ID" value="NZ_KI271592.1"/>
</dbReference>
<dbReference type="AlphaFoldDB" id="U4TKS6"/>
<dbReference type="PANTHER" id="PTHR31339:SF9">
    <property type="entry name" value="PLASMIN AND FIBRONECTIN-BINDING PROTEIN A"/>
    <property type="match status" value="1"/>
</dbReference>
<dbReference type="InterPro" id="IPR000743">
    <property type="entry name" value="Glyco_hydro_28"/>
</dbReference>
<sequence>MAEKTFLITDYGAQPDTETAQTAAIQACIDACRHAGGGTIVIPGRHFTTGSIRLYSHMTLHLAAGAVLQGSRQLADYTTFGEQTDIRYLQDPHYVREWHLPPYYFHALICAYDAEDITISGAPGSLIDGRSVQDPDGEEKFRGPMGIVMARVQGLRLTGYTVTNASNWANVLPACQDVTISDVAVLGGHDGFDLHHARRVTMTHCRLETGDDCIAGYDIHGLTVTDCLLNTACNTLRVGGEDITVDRCAFQGPGRYPHILDGSHATLNAFMYFTMAVDPDTTTRNTLTIRHARINHLQHLATYLRDEPTALQAGSSLAGLTLDDVTINDMAETSLFVGRGEPVALTLQDCRITPTAGVPLLHIDPSVRLTLKDVFFTAPTTFLVTDGPPLTFCGLTNFSTSEQPHQSSRPQG</sequence>
<dbReference type="OrthoDB" id="9795222at2"/>
<dbReference type="Pfam" id="PF00295">
    <property type="entry name" value="Glyco_hydro_28"/>
    <property type="match status" value="1"/>
</dbReference>
<proteinExistence type="inferred from homology"/>
<evidence type="ECO:0000256" key="1">
    <source>
        <dbReference type="ARBA" id="ARBA00008834"/>
    </source>
</evidence>
<dbReference type="InterPro" id="IPR011050">
    <property type="entry name" value="Pectin_lyase_fold/virulence"/>
</dbReference>
<evidence type="ECO:0000313" key="5">
    <source>
        <dbReference type="EMBL" id="ERL64794.1"/>
    </source>
</evidence>
<accession>U4TKS6</accession>
<reference evidence="6" key="1">
    <citation type="journal article" date="2013" name="Genome Announc.">
        <title>Whole-Genome Sequencing of Lactobacillus shenzhenensis Strain LY-73T.</title>
        <authorList>
            <person name="Lin Z."/>
            <person name="Liu Z."/>
            <person name="Yang R."/>
            <person name="Zou Y."/>
            <person name="Wan D."/>
            <person name="Chen J."/>
            <person name="Guo M."/>
            <person name="Zhao J."/>
            <person name="Fang C."/>
            <person name="Yang R."/>
            <person name="Liu F."/>
        </authorList>
    </citation>
    <scope>NUCLEOTIDE SEQUENCE [LARGE SCALE GENOMIC DNA]</scope>
    <source>
        <strain evidence="6">LY-73</strain>
    </source>
</reference>
<dbReference type="GO" id="GO:0004650">
    <property type="term" value="F:polygalacturonase activity"/>
    <property type="evidence" value="ECO:0007669"/>
    <property type="project" value="InterPro"/>
</dbReference>
<dbReference type="SUPFAM" id="SSF51126">
    <property type="entry name" value="Pectin lyase-like"/>
    <property type="match status" value="1"/>
</dbReference>
<evidence type="ECO:0000313" key="6">
    <source>
        <dbReference type="Proteomes" id="UP000030647"/>
    </source>
</evidence>
<evidence type="ECO:0000256" key="3">
    <source>
        <dbReference type="ARBA" id="ARBA00023295"/>
    </source>
</evidence>
<dbReference type="GO" id="GO:0005975">
    <property type="term" value="P:carbohydrate metabolic process"/>
    <property type="evidence" value="ECO:0007669"/>
    <property type="project" value="InterPro"/>
</dbReference>
<keyword evidence="3 4" id="KW-0326">Glycosidase</keyword>
<dbReference type="InterPro" id="IPR051801">
    <property type="entry name" value="GH28_Enzymes"/>
</dbReference>
<evidence type="ECO:0000256" key="4">
    <source>
        <dbReference type="RuleBase" id="RU361169"/>
    </source>
</evidence>
<dbReference type="STRING" id="1231336.L248_0571"/>
<organism evidence="5 6">
    <name type="scientific">Schleiferilactobacillus shenzhenensis LY-73</name>
    <dbReference type="NCBI Taxonomy" id="1231336"/>
    <lineage>
        <taxon>Bacteria</taxon>
        <taxon>Bacillati</taxon>
        <taxon>Bacillota</taxon>
        <taxon>Bacilli</taxon>
        <taxon>Lactobacillales</taxon>
        <taxon>Lactobacillaceae</taxon>
        <taxon>Schleiferilactobacillus</taxon>
    </lineage>
</organism>
<dbReference type="InterPro" id="IPR012334">
    <property type="entry name" value="Pectin_lyas_fold"/>
</dbReference>
<dbReference type="EMBL" id="KI271592">
    <property type="protein sequence ID" value="ERL64794.1"/>
    <property type="molecule type" value="Genomic_DNA"/>
</dbReference>
<dbReference type="Proteomes" id="UP000030647">
    <property type="component" value="Unassembled WGS sequence"/>
</dbReference>